<dbReference type="SUPFAM" id="SSF49344">
    <property type="entry name" value="CBD9-like"/>
    <property type="match status" value="1"/>
</dbReference>
<accession>A0AB34R3W3</accession>
<feature type="domain" description="Carbohydrate-binding" evidence="1">
    <location>
        <begin position="23"/>
        <end position="216"/>
    </location>
</feature>
<proteinExistence type="predicted"/>
<name>A0AB34R3W3_9PORP</name>
<dbReference type="GO" id="GO:0004553">
    <property type="term" value="F:hydrolase activity, hydrolyzing O-glycosyl compounds"/>
    <property type="evidence" value="ECO:0007669"/>
    <property type="project" value="InterPro"/>
</dbReference>
<evidence type="ECO:0000259" key="1">
    <source>
        <dbReference type="Pfam" id="PF16011"/>
    </source>
</evidence>
<dbReference type="CDD" id="cd09620">
    <property type="entry name" value="CBM9_like_3"/>
    <property type="match status" value="1"/>
</dbReference>
<reference evidence="2 3" key="1">
    <citation type="submission" date="2014-07" db="EMBL/GenBank/DDBJ databases">
        <title>Porphyromonadaceae bacterium OUH 334697 = ATCC BAA-2682 = DSM 28341 draft genome.</title>
        <authorList>
            <person name="Sydenham T.V."/>
            <person name="Hasman H."/>
            <person name="Justesen U.S."/>
        </authorList>
    </citation>
    <scope>NUCLEOTIDE SEQUENCE [LARGE SCALE GENOMIC DNA]</scope>
    <source>
        <strain evidence="2 3">OUH 334697</strain>
    </source>
</reference>
<comment type="caution">
    <text evidence="2">The sequence shown here is derived from an EMBL/GenBank/DDBJ whole genome shotgun (WGS) entry which is preliminary data.</text>
</comment>
<sequence>MHLEKIPHLSETTYSLDRIGSSMDEKCTFLPVDQVNWKNSCQSIPRVRCKIAYNEQALFLKFQVEETAFRAQEVSDNGNIWEDSCVEFFLQPLPFSPFYYNFEFNAIGALLIGYGTGRNDRILADSVITNSVRREIQLSVSRGGGKKDSFCWELTAEIPFTALFKTNFTPQEGTIVKANIYKCGNKLPFPHFLSWRPIHTEQPDFHRSEFFGSLIF</sequence>
<gene>
    <name evidence="2" type="ORF">IE90_09995</name>
</gene>
<evidence type="ECO:0000313" key="3">
    <source>
        <dbReference type="Proteomes" id="UP000031937"/>
    </source>
</evidence>
<dbReference type="AlphaFoldDB" id="A0AB34R3W3"/>
<dbReference type="GO" id="GO:0030246">
    <property type="term" value="F:carbohydrate binding"/>
    <property type="evidence" value="ECO:0007669"/>
    <property type="project" value="InterPro"/>
</dbReference>
<organism evidence="2 3">
    <name type="scientific">Sanguibacteroides justesenii</name>
    <dbReference type="NCBI Taxonomy" id="1547597"/>
    <lineage>
        <taxon>Bacteria</taxon>
        <taxon>Pseudomonadati</taxon>
        <taxon>Bacteroidota</taxon>
        <taxon>Bacteroidia</taxon>
        <taxon>Bacteroidales</taxon>
        <taxon>Porphyromonadaceae</taxon>
        <taxon>Sanguibacteroides</taxon>
    </lineage>
</organism>
<dbReference type="Pfam" id="PF16011">
    <property type="entry name" value="CBM9_2"/>
    <property type="match status" value="1"/>
</dbReference>
<dbReference type="EMBL" id="JPIT01000031">
    <property type="protein sequence ID" value="KIO43460.1"/>
    <property type="molecule type" value="Genomic_DNA"/>
</dbReference>
<protein>
    <recommendedName>
        <fullName evidence="1">Carbohydrate-binding domain-containing protein</fullName>
    </recommendedName>
</protein>
<dbReference type="GO" id="GO:0016052">
    <property type="term" value="P:carbohydrate catabolic process"/>
    <property type="evidence" value="ECO:0007669"/>
    <property type="project" value="InterPro"/>
</dbReference>
<dbReference type="InterPro" id="IPR010502">
    <property type="entry name" value="Carb-bd_dom_fam9"/>
</dbReference>
<evidence type="ECO:0000313" key="2">
    <source>
        <dbReference type="EMBL" id="KIO43460.1"/>
    </source>
</evidence>
<dbReference type="Gene3D" id="2.60.40.1190">
    <property type="match status" value="1"/>
</dbReference>
<dbReference type="Proteomes" id="UP000031937">
    <property type="component" value="Unassembled WGS sequence"/>
</dbReference>